<keyword evidence="2" id="KW-1185">Reference proteome</keyword>
<comment type="caution">
    <text evidence="1">The sequence shown here is derived from an EMBL/GenBank/DDBJ whole genome shotgun (WGS) entry which is preliminary data.</text>
</comment>
<evidence type="ECO:0000313" key="2">
    <source>
        <dbReference type="Proteomes" id="UP000236664"/>
    </source>
</evidence>
<reference evidence="1 2" key="1">
    <citation type="submission" date="2017-06" db="EMBL/GenBank/DDBJ databases">
        <title>Genome of Fusarium nygamai isolate CS10214.</title>
        <authorList>
            <person name="Gardiner D.M."/>
            <person name="Obanor F."/>
            <person name="Kazan K."/>
        </authorList>
    </citation>
    <scope>NUCLEOTIDE SEQUENCE [LARGE SCALE GENOMIC DNA]</scope>
    <source>
        <strain evidence="1 2">CS10214</strain>
    </source>
</reference>
<gene>
    <name evidence="1" type="ORF">FNYG_08067</name>
</gene>
<name>A0A2K0W8I0_GIBNY</name>
<dbReference type="STRING" id="42673.A0A2K0W8I0"/>
<dbReference type="AlphaFoldDB" id="A0A2K0W8I0"/>
<dbReference type="Proteomes" id="UP000236664">
    <property type="component" value="Unassembled WGS sequence"/>
</dbReference>
<proteinExistence type="predicted"/>
<dbReference type="EMBL" id="MTQA01000101">
    <property type="protein sequence ID" value="PNP78588.1"/>
    <property type="molecule type" value="Genomic_DNA"/>
</dbReference>
<sequence>MHRNFRLRGIPRECETRSEVCSLIQKTLILEASASPTVYSLACSPTDPNSKIATLSFPSIPDCLSDRSKDEWSFNLSDDNDIDFSRSLAFDTHFTGFTPFHRTSDNDCHIE</sequence>
<protein>
    <submittedName>
        <fullName evidence="1">Uncharacterized protein</fullName>
    </submittedName>
</protein>
<accession>A0A2K0W8I0</accession>
<evidence type="ECO:0000313" key="1">
    <source>
        <dbReference type="EMBL" id="PNP78588.1"/>
    </source>
</evidence>
<dbReference type="OrthoDB" id="5097106at2759"/>
<organism evidence="1 2">
    <name type="scientific">Gibberella nygamai</name>
    <name type="common">Bean root rot disease fungus</name>
    <name type="synonym">Fusarium nygamai</name>
    <dbReference type="NCBI Taxonomy" id="42673"/>
    <lineage>
        <taxon>Eukaryota</taxon>
        <taxon>Fungi</taxon>
        <taxon>Dikarya</taxon>
        <taxon>Ascomycota</taxon>
        <taxon>Pezizomycotina</taxon>
        <taxon>Sordariomycetes</taxon>
        <taxon>Hypocreomycetidae</taxon>
        <taxon>Hypocreales</taxon>
        <taxon>Nectriaceae</taxon>
        <taxon>Fusarium</taxon>
        <taxon>Fusarium fujikuroi species complex</taxon>
    </lineage>
</organism>